<sequence length="252" mass="27883">MYRLLSLIPLLILTSPATAGWYRVTNYTGHLGDAAVHLSLQVYSFGSGLNVEGSYYYDRYRSPIVLYGKLDGDQLALCEIHDTRTFSRIIEQGSKSGFDTTACPLQLTLTGQGANGKWHDRHHTLAVNLSRAGQLNDDHPAHGSAELKIPFWGQTAYHTFVGLYRTEQGNVSIDRVDVISKASGKVVQRFNPNAHECGFGFTMTPIYMNLQTASPRGPEQIVLTCYSQRGDRSAIYTFNPDSGRFVFTPPGA</sequence>
<dbReference type="EMBL" id="AMRJ01000010">
    <property type="protein sequence ID" value="EKF74558.1"/>
    <property type="molecule type" value="Genomic_DNA"/>
</dbReference>
<reference evidence="2 3" key="1">
    <citation type="journal article" date="2012" name="J. Bacteriol.">
        <title>Genome Sequence of the Alkane-Degrading Bacterium Alcanivorax hongdengensis Type Strain A-11-3.</title>
        <authorList>
            <person name="Lai Q."/>
            <person name="Shao Z."/>
        </authorList>
    </citation>
    <scope>NUCLEOTIDE SEQUENCE [LARGE SCALE GENOMIC DNA]</scope>
    <source>
        <strain evidence="2 3">A-11-3</strain>
    </source>
</reference>
<feature type="chain" id="PRO_5003947868" evidence="1">
    <location>
        <begin position="20"/>
        <end position="252"/>
    </location>
</feature>
<evidence type="ECO:0000313" key="3">
    <source>
        <dbReference type="Proteomes" id="UP000010164"/>
    </source>
</evidence>
<gene>
    <name evidence="2" type="ORF">A11A3_08025</name>
</gene>
<dbReference type="AlphaFoldDB" id="L0WCU0"/>
<dbReference type="PATRIC" id="fig|1177179.3.peg.1602"/>
<proteinExistence type="predicted"/>
<keyword evidence="1" id="KW-0732">Signal</keyword>
<protein>
    <submittedName>
        <fullName evidence="2">Uncharacterized protein</fullName>
    </submittedName>
</protein>
<dbReference type="eggNOG" id="ENOG5031EFQ">
    <property type="taxonomic scope" value="Bacteria"/>
</dbReference>
<keyword evidence="3" id="KW-1185">Reference proteome</keyword>
<dbReference type="Proteomes" id="UP000010164">
    <property type="component" value="Unassembled WGS sequence"/>
</dbReference>
<accession>L0WCU0</accession>
<feature type="signal peptide" evidence="1">
    <location>
        <begin position="1"/>
        <end position="19"/>
    </location>
</feature>
<evidence type="ECO:0000256" key="1">
    <source>
        <dbReference type="SAM" id="SignalP"/>
    </source>
</evidence>
<dbReference type="RefSeq" id="WP_008928784.1">
    <property type="nucleotide sequence ID" value="NZ_AMRJ01000010.1"/>
</dbReference>
<name>L0WCU0_9GAMM</name>
<dbReference type="OrthoDB" id="9809602at2"/>
<organism evidence="2 3">
    <name type="scientific">Alcanivorax hongdengensis A-11-3</name>
    <dbReference type="NCBI Taxonomy" id="1177179"/>
    <lineage>
        <taxon>Bacteria</taxon>
        <taxon>Pseudomonadati</taxon>
        <taxon>Pseudomonadota</taxon>
        <taxon>Gammaproteobacteria</taxon>
        <taxon>Oceanospirillales</taxon>
        <taxon>Alcanivoracaceae</taxon>
        <taxon>Alcanivorax</taxon>
    </lineage>
</organism>
<evidence type="ECO:0000313" key="2">
    <source>
        <dbReference type="EMBL" id="EKF74558.1"/>
    </source>
</evidence>
<dbReference type="STRING" id="1177179.A11A3_08025"/>
<comment type="caution">
    <text evidence="2">The sequence shown here is derived from an EMBL/GenBank/DDBJ whole genome shotgun (WGS) entry which is preliminary data.</text>
</comment>